<dbReference type="PROSITE" id="PS51257">
    <property type="entry name" value="PROKAR_LIPOPROTEIN"/>
    <property type="match status" value="1"/>
</dbReference>
<dbReference type="EMBL" id="LFNG01000008">
    <property type="protein sequence ID" value="KMQ71417.1"/>
    <property type="molecule type" value="Genomic_DNA"/>
</dbReference>
<proteinExistence type="predicted"/>
<evidence type="ECO:0000313" key="1">
    <source>
        <dbReference type="EMBL" id="KMQ71417.1"/>
    </source>
</evidence>
<gene>
    <name evidence="1" type="ORF">ACM44_07295</name>
</gene>
<dbReference type="PATRIC" id="fig|1304281.5.peg.1563"/>
<dbReference type="STRING" id="1304281.ACM44_07295"/>
<accession>A0A0J7IZH1</accession>
<dbReference type="PANTHER" id="PTHR33361">
    <property type="entry name" value="GLR0591 PROTEIN"/>
    <property type="match status" value="1"/>
</dbReference>
<reference evidence="1 2" key="1">
    <citation type="journal article" date="2004" name="Int. J. Syst. Evol. Microbiol.">
        <title>Kaistella koreensis gen. nov., sp. nov., a novel member of the Chryseobacterium-Bergeyella-Riemerella branch.</title>
        <authorList>
            <person name="Kim M.K."/>
            <person name="Im W.T."/>
            <person name="Shin Y.K."/>
            <person name="Lim J.H."/>
            <person name="Kim S.H."/>
            <person name="Lee B.C."/>
            <person name="Park M.Y."/>
            <person name="Lee K.Y."/>
            <person name="Lee S.T."/>
        </authorList>
    </citation>
    <scope>NUCLEOTIDE SEQUENCE [LARGE SCALE GENOMIC DNA]</scope>
    <source>
        <strain evidence="1 2">CCUG 49689</strain>
    </source>
</reference>
<dbReference type="RefSeq" id="WP_048499379.1">
    <property type="nucleotide sequence ID" value="NZ_LFNG01000008.1"/>
</dbReference>
<dbReference type="AlphaFoldDB" id="A0A0J7IZH1"/>
<name>A0A0J7IZH1_9FLAO</name>
<comment type="caution">
    <text evidence="1">The sequence shown here is derived from an EMBL/GenBank/DDBJ whole genome shotgun (WGS) entry which is preliminary data.</text>
</comment>
<dbReference type="OrthoDB" id="9760040at2"/>
<dbReference type="InterPro" id="IPR010281">
    <property type="entry name" value="DUF885"/>
</dbReference>
<evidence type="ECO:0008006" key="3">
    <source>
        <dbReference type="Google" id="ProtNLM"/>
    </source>
</evidence>
<dbReference type="PANTHER" id="PTHR33361:SF16">
    <property type="entry name" value="DUF885 DOMAIN-CONTAINING PROTEIN"/>
    <property type="match status" value="1"/>
</dbReference>
<protein>
    <recommendedName>
        <fullName evidence="3">Lipoprotein</fullName>
    </recommendedName>
</protein>
<dbReference type="Pfam" id="PF05960">
    <property type="entry name" value="DUF885"/>
    <property type="match status" value="1"/>
</dbReference>
<sequence>MKKVFLKSIPFIILALMVVSCKKSDTPLAEVQPVQLDSIAANYYEQYLKLYPLEATAQGDLRYNDQLPINIDKDFISGEIAFYNSVQKQLKNVQYTNLTDDQKTVYDVLDYTLKDKIERYAYHPEYIPFTQFGGLPLDFPLLGSGEGSQPFKTEKDYDDWLKRVEKFPIWMDAAIENFRAGIKANYVLPKKLVAKMITQMRADEINTSDFNKNIFFGPIKHFPKNFTAEQKDKYTVLFKDIIAKKIIPSYQKMGNFLETEYLPKARDTDGINALPKGNEIYAYYVKSWTTTGKTPEEINQIGLEQVAMLRNEMEKVKQQVGFNGTLEQFINHLKEDPKAMPYKTNKEVLDAFNAVLTKITPKLKTMFSVTPKTPFEIRQTEKFREATASAEYIQGTPDGKRPGIFYIPLPDPKKYNVTSGMESLFLHEAIPGHHYQISLQQENTKLPKFMRFGWFGAYGEGWAHYCETLGPEFGLYTDPYQKMGYLSDQMLRAVRLVVDTGIHTGKMTREEAIKYFLSNIAYDEAGATAEIERYMAMPGQALGYKIGSLKIRELRDKYQMQLGQKFSLAKFHDEVLNQGCLPLDVLDRKMENWAKKQ</sequence>
<dbReference type="Proteomes" id="UP000035900">
    <property type="component" value="Unassembled WGS sequence"/>
</dbReference>
<keyword evidence="2" id="KW-1185">Reference proteome</keyword>
<organism evidence="1 2">
    <name type="scientific">Chryseobacterium koreense CCUG 49689</name>
    <dbReference type="NCBI Taxonomy" id="1304281"/>
    <lineage>
        <taxon>Bacteria</taxon>
        <taxon>Pseudomonadati</taxon>
        <taxon>Bacteroidota</taxon>
        <taxon>Flavobacteriia</taxon>
        <taxon>Flavobacteriales</taxon>
        <taxon>Weeksellaceae</taxon>
        <taxon>Chryseobacterium group</taxon>
        <taxon>Chryseobacterium</taxon>
    </lineage>
</organism>
<evidence type="ECO:0000313" key="2">
    <source>
        <dbReference type="Proteomes" id="UP000035900"/>
    </source>
</evidence>